<dbReference type="Proteomes" id="UP001295684">
    <property type="component" value="Unassembled WGS sequence"/>
</dbReference>
<gene>
    <name evidence="2" type="ORF">ECRASSUSDP1_LOCUS8277</name>
</gene>
<evidence type="ECO:0000256" key="1">
    <source>
        <dbReference type="SAM" id="MobiDB-lite"/>
    </source>
</evidence>
<sequence>MNSKWQFTSQDPFLAMDDFNSELLSFQHCDDVQSQDGLSFKSTSPKQVLPEYFNECYDSILPEETSLFEDEDFNIPKPQQPKKSGFSRKPQENAESLSKNISNTNLKLSSKSITVSKSGNKKRASPSKNKKKQSGNSASVNYSQMVDSIFGESDKPQGFTELSVRRDVVNKRILRGFKKFIADLFIEHRVRPCRLKRKDTSFKQGLVVQAKSIGLIPQERNYDTKHFRELVCWMAMSKNTCKAKALFDYSNQSIVKFEDLLSRYSHKKLEMIYQDSNIAQIYEYFMHNGMECFIQKCPEDKRKVYLECSIEIQNQFNNIC</sequence>
<dbReference type="EMBL" id="CAMPGE010008090">
    <property type="protein sequence ID" value="CAI2367001.1"/>
    <property type="molecule type" value="Genomic_DNA"/>
</dbReference>
<evidence type="ECO:0000313" key="2">
    <source>
        <dbReference type="EMBL" id="CAI2367001.1"/>
    </source>
</evidence>
<accession>A0AAD1XDU7</accession>
<protein>
    <submittedName>
        <fullName evidence="2">Uncharacterized protein</fullName>
    </submittedName>
</protein>
<name>A0AAD1XDU7_EUPCR</name>
<evidence type="ECO:0000313" key="3">
    <source>
        <dbReference type="Proteomes" id="UP001295684"/>
    </source>
</evidence>
<proteinExistence type="predicted"/>
<comment type="caution">
    <text evidence="2">The sequence shown here is derived from an EMBL/GenBank/DDBJ whole genome shotgun (WGS) entry which is preliminary data.</text>
</comment>
<reference evidence="2" key="1">
    <citation type="submission" date="2023-07" db="EMBL/GenBank/DDBJ databases">
        <authorList>
            <consortium name="AG Swart"/>
            <person name="Singh M."/>
            <person name="Singh A."/>
            <person name="Seah K."/>
            <person name="Emmerich C."/>
        </authorList>
    </citation>
    <scope>NUCLEOTIDE SEQUENCE</scope>
    <source>
        <strain evidence="2">DP1</strain>
    </source>
</reference>
<keyword evidence="3" id="KW-1185">Reference proteome</keyword>
<organism evidence="2 3">
    <name type="scientific">Euplotes crassus</name>
    <dbReference type="NCBI Taxonomy" id="5936"/>
    <lineage>
        <taxon>Eukaryota</taxon>
        <taxon>Sar</taxon>
        <taxon>Alveolata</taxon>
        <taxon>Ciliophora</taxon>
        <taxon>Intramacronucleata</taxon>
        <taxon>Spirotrichea</taxon>
        <taxon>Hypotrichia</taxon>
        <taxon>Euplotida</taxon>
        <taxon>Euplotidae</taxon>
        <taxon>Moneuplotes</taxon>
    </lineage>
</organism>
<feature type="compositionally biased region" description="Basic residues" evidence="1">
    <location>
        <begin position="119"/>
        <end position="133"/>
    </location>
</feature>
<feature type="compositionally biased region" description="Polar residues" evidence="1">
    <location>
        <begin position="93"/>
        <end position="118"/>
    </location>
</feature>
<dbReference type="AlphaFoldDB" id="A0AAD1XDU7"/>
<feature type="region of interest" description="Disordered" evidence="1">
    <location>
        <begin position="68"/>
        <end position="139"/>
    </location>
</feature>